<protein>
    <recommendedName>
        <fullName evidence="5">NERD domain-containing protein</fullName>
    </recommendedName>
</protein>
<accession>A0A143YAE5</accession>
<dbReference type="RefSeq" id="WP_068621049.1">
    <property type="nucleotide sequence ID" value="NZ_FJNB01000002.1"/>
</dbReference>
<proteinExistence type="predicted"/>
<dbReference type="OrthoDB" id="2136191at2"/>
<evidence type="ECO:0000313" key="4">
    <source>
        <dbReference type="Proteomes" id="UP000199280"/>
    </source>
</evidence>
<dbReference type="Proteomes" id="UP000199280">
    <property type="component" value="Unassembled WGS sequence"/>
</dbReference>
<evidence type="ECO:0000313" key="2">
    <source>
        <dbReference type="EMBL" id="SEJ96009.1"/>
    </source>
</evidence>
<dbReference type="AlphaFoldDB" id="A0A143YAE5"/>
<reference evidence="1 3" key="1">
    <citation type="submission" date="2016-02" db="EMBL/GenBank/DDBJ databases">
        <authorList>
            <person name="Wen L."/>
            <person name="He K."/>
            <person name="Yang H."/>
        </authorList>
    </citation>
    <scope>NUCLEOTIDE SEQUENCE [LARGE SCALE GENOMIC DNA]</scope>
    <source>
        <strain evidence="1">Trichococcus_R210</strain>
    </source>
</reference>
<sequence length="298" mass="34503">MAYKKRTKSKLLKTYELLSSRMDLASDDYAYYLELQKEYEGAEQFDELTENFEGHCLILNDLQLEMRWETFQIDALHIFSDRLVLYKIVNYEGLHLWEELKLTKVGEGVLENPALEMLETRIRLGLQLLDWGVKMKVYGFVVYINPEFTLYNAPSDEQLLLPSQIPGYFRELNADDALTTEQTELADRLLGLNNPDFRIRMPEYHFEQLRKGIPCSACGELLETYSGRYQNCGNCGKSVNVKTAIKTGISDFRLLFPKEPVTASRMAEWCGAGKSDRVYRVLKEMYAAKGNGRKRCYV</sequence>
<organism evidence="1 3">
    <name type="scientific">Trichococcus ilyis</name>
    <dbReference type="NCBI Taxonomy" id="640938"/>
    <lineage>
        <taxon>Bacteria</taxon>
        <taxon>Bacillati</taxon>
        <taxon>Bacillota</taxon>
        <taxon>Bacilli</taxon>
        <taxon>Lactobacillales</taxon>
        <taxon>Carnobacteriaceae</taxon>
        <taxon>Trichococcus</taxon>
    </lineage>
</organism>
<keyword evidence="4" id="KW-1185">Reference proteome</keyword>
<evidence type="ECO:0000313" key="3">
    <source>
        <dbReference type="Proteomes" id="UP000076878"/>
    </source>
</evidence>
<evidence type="ECO:0008006" key="5">
    <source>
        <dbReference type="Google" id="ProtNLM"/>
    </source>
</evidence>
<dbReference type="Proteomes" id="UP000076878">
    <property type="component" value="Unassembled WGS sequence"/>
</dbReference>
<gene>
    <name evidence="2" type="ORF">SAMN05216375_1478</name>
    <name evidence="1" type="ORF">TR210_412</name>
</gene>
<reference evidence="2 4" key="2">
    <citation type="submission" date="2016-10" db="EMBL/GenBank/DDBJ databases">
        <authorList>
            <person name="Varghese N."/>
            <person name="Submissions S."/>
        </authorList>
    </citation>
    <scope>NUCLEOTIDE SEQUENCE [LARGE SCALE GENOMIC DNA]</scope>
    <source>
        <strain evidence="2 4">DSM 22150</strain>
    </source>
</reference>
<dbReference type="STRING" id="640938.TR210_412"/>
<name>A0A143YAE5_9LACT</name>
<evidence type="ECO:0000313" key="1">
    <source>
        <dbReference type="EMBL" id="CZQ84954.1"/>
    </source>
</evidence>
<dbReference type="EMBL" id="FJNB01000002">
    <property type="protein sequence ID" value="CZQ84954.1"/>
    <property type="molecule type" value="Genomic_DNA"/>
</dbReference>
<dbReference type="EMBL" id="FNYT01000047">
    <property type="protein sequence ID" value="SEJ96009.1"/>
    <property type="molecule type" value="Genomic_DNA"/>
</dbReference>